<organism evidence="1 2">
    <name type="scientific">Leptospirillum ferrodiazotrophum</name>
    <dbReference type="NCBI Taxonomy" id="412449"/>
    <lineage>
        <taxon>Bacteria</taxon>
        <taxon>Pseudomonadati</taxon>
        <taxon>Nitrospirota</taxon>
        <taxon>Nitrospiria</taxon>
        <taxon>Nitrospirales</taxon>
        <taxon>Nitrospiraceae</taxon>
        <taxon>Leptospirillum</taxon>
    </lineage>
</organism>
<protein>
    <recommendedName>
        <fullName evidence="3">YlxP-like protein</fullName>
    </recommendedName>
</protein>
<dbReference type="Proteomes" id="UP000009374">
    <property type="component" value="Unassembled WGS sequence"/>
</dbReference>
<dbReference type="AlphaFoldDB" id="C6HXK2"/>
<gene>
    <name evidence="1" type="ORF">UBAL3_92050201</name>
</gene>
<evidence type="ECO:0000313" key="1">
    <source>
        <dbReference type="EMBL" id="EES52831.1"/>
    </source>
</evidence>
<dbReference type="EMBL" id="GG693873">
    <property type="protein sequence ID" value="EES52831.1"/>
    <property type="molecule type" value="Genomic_DNA"/>
</dbReference>
<proteinExistence type="predicted"/>
<dbReference type="PANTHER" id="PTHR36441">
    <property type="entry name" value="HYPOTHETICAL CYTOSOLIC PROTEIN"/>
    <property type="match status" value="1"/>
</dbReference>
<dbReference type="InterPro" id="IPR036746">
    <property type="entry name" value="TT1725-like_sf"/>
</dbReference>
<accession>C6HXK2</accession>
<reference evidence="1 2" key="1">
    <citation type="journal article" date="2009" name="Appl. Environ. Microbiol.">
        <title>Community genomic and proteomic analyses of chemoautotrophic iron-oxidizing "Leptospirillum rubarum" (Group II) and "Leptospirillum ferrodiazotrophum" (Group III) bacteria in acid mine drainage biofilms.</title>
        <authorList>
            <person name="Goltsman D.S."/>
            <person name="Denef V.J."/>
            <person name="Singer S.W."/>
            <person name="VerBerkmoes N.C."/>
            <person name="Lefsrud M."/>
            <person name="Mueller R.S."/>
            <person name="Dick G.J."/>
            <person name="Sun C.L."/>
            <person name="Wheeler K.E."/>
            <person name="Zemla A."/>
            <person name="Baker B.J."/>
            <person name="Hauser L."/>
            <person name="Land M."/>
            <person name="Shah M.B."/>
            <person name="Thelen M.P."/>
            <person name="Hettich R.L."/>
            <person name="Banfield J.F."/>
        </authorList>
    </citation>
    <scope>NUCLEOTIDE SEQUENCE [LARGE SCALE GENOMIC DNA]</scope>
</reference>
<evidence type="ECO:0008006" key="3">
    <source>
        <dbReference type="Google" id="ProtNLM"/>
    </source>
</evidence>
<dbReference type="Gene3D" id="3.30.70.1120">
    <property type="entry name" value="TT1725-like"/>
    <property type="match status" value="1"/>
</dbReference>
<keyword evidence="2" id="KW-1185">Reference proteome</keyword>
<name>C6HXK2_9BACT</name>
<dbReference type="SUPFAM" id="SSF103007">
    <property type="entry name" value="Hypothetical protein TT1725"/>
    <property type="match status" value="1"/>
</dbReference>
<evidence type="ECO:0000313" key="2">
    <source>
        <dbReference type="Proteomes" id="UP000009374"/>
    </source>
</evidence>
<dbReference type="PANTHER" id="PTHR36441:SF1">
    <property type="entry name" value="DUF503 DOMAIN-CONTAINING PROTEIN"/>
    <property type="match status" value="1"/>
</dbReference>
<dbReference type="Pfam" id="PF04456">
    <property type="entry name" value="DUF503"/>
    <property type="match status" value="1"/>
</dbReference>
<dbReference type="InterPro" id="IPR007546">
    <property type="entry name" value="DUF503"/>
</dbReference>
<sequence length="106" mass="12377">MKRYPHDRNPEKRSAIGHLILVLFIPDARSLKDKRQVLQSLLSRVREHFPVSIAETGYQDLWQRSVVEAVMISADSGLHDRIFEKVIDLFRSDPFVELQDVHQEVL</sequence>